<sequence>MFMSTLNKKSITMVKEEVNLVEELEAKVVTEEEVVDLITPCRFARCAARLDMLLMSAIIILIIPAMLSNNLYQKEMLRSKLSILKTISIKFVETASPSSITDPNCKIRLKIKGEKSKFPKDANRLPHSMVIGHISILEDSMVVAFDG</sequence>
<reference evidence="2" key="2">
    <citation type="submission" date="2023-02" db="EMBL/GenBank/DDBJ databases">
        <authorList>
            <person name="Swenson N.G."/>
            <person name="Wegrzyn J.L."/>
            <person name="Mcevoy S.L."/>
        </authorList>
    </citation>
    <scope>NUCLEOTIDE SEQUENCE</scope>
    <source>
        <strain evidence="2">91603</strain>
        <tissue evidence="2">Leaf</tissue>
    </source>
</reference>
<protein>
    <submittedName>
        <fullName evidence="2">Uncharacterized protein</fullName>
    </submittedName>
</protein>
<accession>A0AAD5IKD4</accession>
<keyword evidence="1" id="KW-0472">Membrane</keyword>
<evidence type="ECO:0000313" key="3">
    <source>
        <dbReference type="Proteomes" id="UP001064489"/>
    </source>
</evidence>
<evidence type="ECO:0000313" key="2">
    <source>
        <dbReference type="EMBL" id="KAI9165939.1"/>
    </source>
</evidence>
<organism evidence="2 3">
    <name type="scientific">Acer negundo</name>
    <name type="common">Box elder</name>
    <dbReference type="NCBI Taxonomy" id="4023"/>
    <lineage>
        <taxon>Eukaryota</taxon>
        <taxon>Viridiplantae</taxon>
        <taxon>Streptophyta</taxon>
        <taxon>Embryophyta</taxon>
        <taxon>Tracheophyta</taxon>
        <taxon>Spermatophyta</taxon>
        <taxon>Magnoliopsida</taxon>
        <taxon>eudicotyledons</taxon>
        <taxon>Gunneridae</taxon>
        <taxon>Pentapetalae</taxon>
        <taxon>rosids</taxon>
        <taxon>malvids</taxon>
        <taxon>Sapindales</taxon>
        <taxon>Sapindaceae</taxon>
        <taxon>Hippocastanoideae</taxon>
        <taxon>Acereae</taxon>
        <taxon>Acer</taxon>
    </lineage>
</organism>
<keyword evidence="1" id="KW-0812">Transmembrane</keyword>
<dbReference type="Proteomes" id="UP001064489">
    <property type="component" value="Chromosome 10"/>
</dbReference>
<comment type="caution">
    <text evidence="2">The sequence shown here is derived from an EMBL/GenBank/DDBJ whole genome shotgun (WGS) entry which is preliminary data.</text>
</comment>
<keyword evidence="3" id="KW-1185">Reference proteome</keyword>
<evidence type="ECO:0000256" key="1">
    <source>
        <dbReference type="SAM" id="Phobius"/>
    </source>
</evidence>
<feature type="transmembrane region" description="Helical" evidence="1">
    <location>
        <begin position="52"/>
        <end position="72"/>
    </location>
</feature>
<reference evidence="2" key="1">
    <citation type="journal article" date="2022" name="Plant J.">
        <title>Strategies of tolerance reflected in two North American maple genomes.</title>
        <authorList>
            <person name="McEvoy S.L."/>
            <person name="Sezen U.U."/>
            <person name="Trouern-Trend A."/>
            <person name="McMahon S.M."/>
            <person name="Schaberg P.G."/>
            <person name="Yang J."/>
            <person name="Wegrzyn J.L."/>
            <person name="Swenson N.G."/>
        </authorList>
    </citation>
    <scope>NUCLEOTIDE SEQUENCE</scope>
    <source>
        <strain evidence="2">91603</strain>
    </source>
</reference>
<gene>
    <name evidence="2" type="ORF">LWI28_023227</name>
</gene>
<dbReference type="AlphaFoldDB" id="A0AAD5IKD4"/>
<dbReference type="EMBL" id="JAJSOW010000105">
    <property type="protein sequence ID" value="KAI9165939.1"/>
    <property type="molecule type" value="Genomic_DNA"/>
</dbReference>
<keyword evidence="1" id="KW-1133">Transmembrane helix</keyword>
<proteinExistence type="predicted"/>
<name>A0AAD5IKD4_ACENE</name>